<evidence type="ECO:0000313" key="17">
    <source>
        <dbReference type="Proteomes" id="UP001156882"/>
    </source>
</evidence>
<evidence type="ECO:0000256" key="2">
    <source>
        <dbReference type="ARBA" id="ARBA00007405"/>
    </source>
</evidence>
<organism evidence="16 17">
    <name type="scientific">Labrys miyagiensis</name>
    <dbReference type="NCBI Taxonomy" id="346912"/>
    <lineage>
        <taxon>Bacteria</taxon>
        <taxon>Pseudomonadati</taxon>
        <taxon>Pseudomonadota</taxon>
        <taxon>Alphaproteobacteria</taxon>
        <taxon>Hyphomicrobiales</taxon>
        <taxon>Xanthobacteraceae</taxon>
        <taxon>Labrys</taxon>
    </lineage>
</organism>
<dbReference type="PANTHER" id="PTHR43371:SF1">
    <property type="entry name" value="RIBONUCLEOSIDE-DIPHOSPHATE REDUCTASE"/>
    <property type="match status" value="1"/>
</dbReference>
<evidence type="ECO:0000256" key="1">
    <source>
        <dbReference type="ARBA" id="ARBA00001922"/>
    </source>
</evidence>
<dbReference type="InterPro" id="IPR029072">
    <property type="entry name" value="YebC-like"/>
</dbReference>
<feature type="domain" description="Ribonucleotide reductase class II vitamin B12-dependent N-terminal" evidence="15">
    <location>
        <begin position="3"/>
        <end position="107"/>
    </location>
</feature>
<keyword evidence="17" id="KW-1185">Reference proteome</keyword>
<evidence type="ECO:0000256" key="4">
    <source>
        <dbReference type="ARBA" id="ARBA00014409"/>
    </source>
</evidence>
<comment type="similarity">
    <text evidence="2 13">Belongs to the ribonucleoside diphosphate reductase class-2 family.</text>
</comment>
<accession>A0ABQ6CU66</accession>
<comment type="function">
    <text evidence="11 13">Catalyzes the reduction of ribonucleotides to deoxyribonucleotides. May function to provide a pool of deoxyribonucleotide precursors for DNA repair during oxygen limitation and/or for immediate growth after restoration of oxygen.</text>
</comment>
<keyword evidence="10 13" id="KW-0170">Cobalt</keyword>
<evidence type="ECO:0000256" key="12">
    <source>
        <dbReference type="ARBA" id="ARBA00047754"/>
    </source>
</evidence>
<keyword evidence="6 13" id="KW-0237">DNA synthesis</keyword>
<dbReference type="InterPro" id="IPR013344">
    <property type="entry name" value="RNR_NrdJ/NrdZ"/>
</dbReference>
<dbReference type="EC" id="1.17.4.1" evidence="3 13"/>
<evidence type="ECO:0000256" key="5">
    <source>
        <dbReference type="ARBA" id="ARBA00022628"/>
    </source>
</evidence>
<dbReference type="SUPFAM" id="SSF51998">
    <property type="entry name" value="PFL-like glycyl radical enzymes"/>
    <property type="match status" value="1"/>
</dbReference>
<name>A0ABQ6CU66_9HYPH</name>
<evidence type="ECO:0000259" key="14">
    <source>
        <dbReference type="Pfam" id="PF02867"/>
    </source>
</evidence>
<dbReference type="InterPro" id="IPR000788">
    <property type="entry name" value="RNR_lg_C"/>
</dbReference>
<evidence type="ECO:0000313" key="16">
    <source>
        <dbReference type="EMBL" id="GLS23122.1"/>
    </source>
</evidence>
<comment type="caution">
    <text evidence="16">The sequence shown here is derived from an EMBL/GenBank/DDBJ whole genome shotgun (WGS) entry which is preliminary data.</text>
</comment>
<keyword evidence="5 13" id="KW-0846">Cobalamin</keyword>
<dbReference type="PANTHER" id="PTHR43371">
    <property type="entry name" value="VITAMIN B12-DEPENDENT RIBONUCLEOTIDE REDUCTASE"/>
    <property type="match status" value="1"/>
</dbReference>
<dbReference type="Pfam" id="PF02867">
    <property type="entry name" value="Ribonuc_red_lgC"/>
    <property type="match status" value="2"/>
</dbReference>
<dbReference type="PRINTS" id="PR01183">
    <property type="entry name" value="RIBORDTASEM1"/>
</dbReference>
<proteinExistence type="inferred from homology"/>
<dbReference type="InterPro" id="IPR013678">
    <property type="entry name" value="RNR_2_N"/>
</dbReference>
<sequence length="1056" mass="115694">MIAPEGWSQIAVDVAAKKYFRKTDVATCLKQVPEEGVPSWLWRSVPDLEALSRLPAADRYGCEADLRKVFDRIAGATTYWGWKYGYFQTENDASHFFNELRFMLATQKIAPNSPQWFNTGLHWAYGIEGPSQGHFYAERNGEIRVSRNAYERPQTHSCFIQEVVDDLVNEGGVLSHIADEARIAKYGSGTGANFSNIRGAQESLSGGGKACGLIAVLRAGDRAAGLVTAGGSTRKASKMVIVDMDHPDVEEFVEWKVREEQKVASLVTGSKLCAMHLNAIMRACIHFDGSDAFDPHANQALRREMRAARKAQIPENYIRRAIEFARQGYLSMEFPVFDSDWDSEAYLTVAGQNSNNTVRVPDAFLEAVERDALWDLKARRDGQTMKTVRARELWEKIGHAAWASADPGIHYQTTIADWHTSPAGGEIRASNSCSEFLFLDNTGATLASVNLLQFRAKNGRFDVEAFEHTCRIGTLALEISVAMAQYPSRAIARRTHEYRPLGLGFANIGGLLMTSGIPYDSDAGRAICGALSAIMTGVAYATSAEIAGEVGPFGGYEPNRDTMLRVMRNHRRAAYGESQGYEGLSTNPVPLDGITLDTLGPLGTGLAVHARQAWDRALDLGEKHGYRNSQASCIAPTGTIGLVMDCDTTGIEPDFSLVKFKKLAGGGYFKIINRAVPEALRTLGYGEAEISEIESYAIGYGTLEGAPRINPESLRAHGFTDEKLALVERSLKAAFDIKFVFNKWTLGEDFLTDELEVPAERLDDPKFDLLTFLGYSQDAIERANTYVCGSMMLEGAPHLKDEHLAVFDCANPCGRHGKRYLSVESHIRMMAAAQPFISGAISKTVNMPNDATVEDCKAAYQLSWRLALKANALYRDGSKLSQPLNSQLIADETDDEAVEEFVEQTPATRIRVVAETVANRMSQANYRAHAGEAAESGVHHTAVIAGHRVSLRTKNNEDGQPSQVSIDAVQADGSRNQMANDVAVAVSLGLQHGVPIETFVSAFTAPAWAQRHLLPARQDGSLSSPIVDHVFRQLAVDYLGRHDLQQDVAASSMQTA</sequence>
<dbReference type="InterPro" id="IPR050862">
    <property type="entry name" value="RdRp_reductase_class-2"/>
</dbReference>
<keyword evidence="7 13" id="KW-0547">Nucleotide-binding</keyword>
<dbReference type="Proteomes" id="UP001156882">
    <property type="component" value="Unassembled WGS sequence"/>
</dbReference>
<evidence type="ECO:0000256" key="9">
    <source>
        <dbReference type="ARBA" id="ARBA00023157"/>
    </source>
</evidence>
<evidence type="ECO:0000256" key="3">
    <source>
        <dbReference type="ARBA" id="ARBA00012274"/>
    </source>
</evidence>
<gene>
    <name evidence="16" type="primary">nrdJ_2</name>
    <name evidence="16" type="ORF">GCM10007874_61420</name>
</gene>
<dbReference type="Pfam" id="PF08471">
    <property type="entry name" value="Ribonuc_red_2_N"/>
    <property type="match status" value="1"/>
</dbReference>
<comment type="cofactor">
    <cofactor evidence="1 13">
        <name>adenosylcob(III)alamin</name>
        <dbReference type="ChEBI" id="CHEBI:18408"/>
    </cofactor>
</comment>
<evidence type="ECO:0000256" key="11">
    <source>
        <dbReference type="ARBA" id="ARBA00025437"/>
    </source>
</evidence>
<dbReference type="CDD" id="cd02888">
    <property type="entry name" value="RNR_II_dimer"/>
    <property type="match status" value="1"/>
</dbReference>
<feature type="domain" description="Ribonucleotide reductase large subunit C-terminal" evidence="14">
    <location>
        <begin position="774"/>
        <end position="874"/>
    </location>
</feature>
<evidence type="ECO:0000256" key="8">
    <source>
        <dbReference type="ARBA" id="ARBA00023002"/>
    </source>
</evidence>
<dbReference type="NCBIfam" id="TIGR02504">
    <property type="entry name" value="NrdJ_Z"/>
    <property type="match status" value="1"/>
</dbReference>
<reference evidence="17" key="1">
    <citation type="journal article" date="2019" name="Int. J. Syst. Evol. Microbiol.">
        <title>The Global Catalogue of Microorganisms (GCM) 10K type strain sequencing project: providing services to taxonomists for standard genome sequencing and annotation.</title>
        <authorList>
            <consortium name="The Broad Institute Genomics Platform"/>
            <consortium name="The Broad Institute Genome Sequencing Center for Infectious Disease"/>
            <person name="Wu L."/>
            <person name="Ma J."/>
        </authorList>
    </citation>
    <scope>NUCLEOTIDE SEQUENCE [LARGE SCALE GENOMIC DNA]</scope>
    <source>
        <strain evidence="17">NBRC 101365</strain>
    </source>
</reference>
<evidence type="ECO:0000256" key="13">
    <source>
        <dbReference type="RuleBase" id="RU364064"/>
    </source>
</evidence>
<evidence type="ECO:0000256" key="10">
    <source>
        <dbReference type="ARBA" id="ARBA00023285"/>
    </source>
</evidence>
<dbReference type="EMBL" id="BSPC01000069">
    <property type="protein sequence ID" value="GLS23122.1"/>
    <property type="molecule type" value="Genomic_DNA"/>
</dbReference>
<evidence type="ECO:0000256" key="7">
    <source>
        <dbReference type="ARBA" id="ARBA00022741"/>
    </source>
</evidence>
<dbReference type="SUPFAM" id="SSF75625">
    <property type="entry name" value="YebC-like"/>
    <property type="match status" value="1"/>
</dbReference>
<keyword evidence="8 13" id="KW-0560">Oxidoreductase</keyword>
<evidence type="ECO:0000256" key="6">
    <source>
        <dbReference type="ARBA" id="ARBA00022634"/>
    </source>
</evidence>
<protein>
    <recommendedName>
        <fullName evidence="4 13">Vitamin B12-dependent ribonucleotide reductase</fullName>
        <ecNumber evidence="3 13">1.17.4.1</ecNumber>
    </recommendedName>
</protein>
<comment type="catalytic activity">
    <reaction evidence="12 13">
        <text>a 2'-deoxyribonucleoside 5'-diphosphate + [thioredoxin]-disulfide + H2O = a ribonucleoside 5'-diphosphate + [thioredoxin]-dithiol</text>
        <dbReference type="Rhea" id="RHEA:23252"/>
        <dbReference type="Rhea" id="RHEA-COMP:10698"/>
        <dbReference type="Rhea" id="RHEA-COMP:10700"/>
        <dbReference type="ChEBI" id="CHEBI:15377"/>
        <dbReference type="ChEBI" id="CHEBI:29950"/>
        <dbReference type="ChEBI" id="CHEBI:50058"/>
        <dbReference type="ChEBI" id="CHEBI:57930"/>
        <dbReference type="ChEBI" id="CHEBI:73316"/>
        <dbReference type="EC" id="1.17.4.1"/>
    </reaction>
</comment>
<dbReference type="Gene3D" id="3.20.70.20">
    <property type="match status" value="3"/>
</dbReference>
<keyword evidence="9" id="KW-1015">Disulfide bond</keyword>
<evidence type="ECO:0000259" key="15">
    <source>
        <dbReference type="Pfam" id="PF08471"/>
    </source>
</evidence>
<feature type="domain" description="Ribonucleotide reductase large subunit C-terminal" evidence="14">
    <location>
        <begin position="157"/>
        <end position="713"/>
    </location>
</feature>